<dbReference type="Proteomes" id="UP000826656">
    <property type="component" value="Unassembled WGS sequence"/>
</dbReference>
<keyword evidence="5" id="KW-1185">Reference proteome</keyword>
<comment type="caution">
    <text evidence="4">The sequence shown here is derived from an EMBL/GenBank/DDBJ whole genome shotgun (WGS) entry which is preliminary data.</text>
</comment>
<feature type="domain" description="DUF4216" evidence="2">
    <location>
        <begin position="252"/>
        <end position="327"/>
    </location>
</feature>
<dbReference type="PANTHER" id="PTHR48451">
    <property type="entry name" value="DUF4218 DOMAIN-CONTAINING PROTEIN"/>
    <property type="match status" value="1"/>
</dbReference>
<evidence type="ECO:0000256" key="1">
    <source>
        <dbReference type="SAM" id="MobiDB-lite"/>
    </source>
</evidence>
<dbReference type="PANTHER" id="PTHR48451:SF1">
    <property type="entry name" value="DUF4218 DOMAIN-CONTAINING PROTEIN"/>
    <property type="match status" value="1"/>
</dbReference>
<evidence type="ECO:0000313" key="5">
    <source>
        <dbReference type="Proteomes" id="UP000826656"/>
    </source>
</evidence>
<name>A0ABQ7VHB6_SOLTU</name>
<feature type="domain" description="DUF4218" evidence="3">
    <location>
        <begin position="51"/>
        <end position="104"/>
    </location>
</feature>
<feature type="compositionally biased region" description="Polar residues" evidence="1">
    <location>
        <begin position="9"/>
        <end position="28"/>
    </location>
</feature>
<protein>
    <recommendedName>
        <fullName evidence="6">DUF4216 domain-containing protein</fullName>
    </recommendedName>
</protein>
<evidence type="ECO:0000313" key="4">
    <source>
        <dbReference type="EMBL" id="KAH0763467.1"/>
    </source>
</evidence>
<sequence length="396" mass="45455">MISDAFGQYRQQSADVGTSQPFGSTETSNEGHMEDTGDFLNFLKDASETLYEGSKELGHFKPFVRNKSQSEGCIAKGHIAEDTLTFCSYYMEDIETRFNRPRRVRDDPNYIQPSGMSTIFPQLGKPASAPENYHLAPMQKLQAHRYVLLNCSIVIPFVEEFRQHIRRSSRGRRPSPTEIERKVNKEFVDWFQKRIMNSDSIDTTSTDLKFLARGPSNSGVFLTSKTSCVASSSDGNLRQAEIPYYGKLEDIIEINYNGRFKVVLFKCKWADTTRDKGYQKDCWNFNCVNFDKLIHTGEREEHEPYIEPSQAQLVFYVDDIVNKGWSVAVHLKPRDMYDMGEVIEEEVYENEPYQEQELEQFFADGDDYVQLATDHIIDDIVDANVATDLATNAMSE</sequence>
<proteinExistence type="predicted"/>
<accession>A0ABQ7VHB6</accession>
<evidence type="ECO:0000259" key="2">
    <source>
        <dbReference type="Pfam" id="PF13952"/>
    </source>
</evidence>
<reference evidence="4 5" key="1">
    <citation type="journal article" date="2021" name="bioRxiv">
        <title>Chromosome-scale and haplotype-resolved genome assembly of a tetraploid potato cultivar.</title>
        <authorList>
            <person name="Sun H."/>
            <person name="Jiao W.-B."/>
            <person name="Krause K."/>
            <person name="Campoy J.A."/>
            <person name="Goel M."/>
            <person name="Folz-Donahue K."/>
            <person name="Kukat C."/>
            <person name="Huettel B."/>
            <person name="Schneeberger K."/>
        </authorList>
    </citation>
    <scope>NUCLEOTIDE SEQUENCE [LARGE SCALE GENOMIC DNA]</scope>
    <source>
        <strain evidence="4">SolTubOtavaFocal</strain>
        <tissue evidence="4">Leaves</tissue>
    </source>
</reference>
<evidence type="ECO:0000259" key="3">
    <source>
        <dbReference type="Pfam" id="PF13960"/>
    </source>
</evidence>
<dbReference type="EMBL" id="JAIVGD010000013">
    <property type="protein sequence ID" value="KAH0763467.1"/>
    <property type="molecule type" value="Genomic_DNA"/>
</dbReference>
<evidence type="ECO:0008006" key="6">
    <source>
        <dbReference type="Google" id="ProtNLM"/>
    </source>
</evidence>
<gene>
    <name evidence="4" type="ORF">KY290_019540</name>
</gene>
<dbReference type="Pfam" id="PF13960">
    <property type="entry name" value="DUF4218"/>
    <property type="match status" value="1"/>
</dbReference>
<organism evidence="4 5">
    <name type="scientific">Solanum tuberosum</name>
    <name type="common">Potato</name>
    <dbReference type="NCBI Taxonomy" id="4113"/>
    <lineage>
        <taxon>Eukaryota</taxon>
        <taxon>Viridiplantae</taxon>
        <taxon>Streptophyta</taxon>
        <taxon>Embryophyta</taxon>
        <taxon>Tracheophyta</taxon>
        <taxon>Spermatophyta</taxon>
        <taxon>Magnoliopsida</taxon>
        <taxon>eudicotyledons</taxon>
        <taxon>Gunneridae</taxon>
        <taxon>Pentapetalae</taxon>
        <taxon>asterids</taxon>
        <taxon>lamiids</taxon>
        <taxon>Solanales</taxon>
        <taxon>Solanaceae</taxon>
        <taxon>Solanoideae</taxon>
        <taxon>Solaneae</taxon>
        <taxon>Solanum</taxon>
    </lineage>
</organism>
<dbReference type="InterPro" id="IPR025452">
    <property type="entry name" value="DUF4218"/>
</dbReference>
<dbReference type="Pfam" id="PF13952">
    <property type="entry name" value="DUF4216"/>
    <property type="match status" value="1"/>
</dbReference>
<feature type="region of interest" description="Disordered" evidence="1">
    <location>
        <begin position="1"/>
        <end position="37"/>
    </location>
</feature>
<dbReference type="InterPro" id="IPR025312">
    <property type="entry name" value="DUF4216"/>
</dbReference>